<sequence length="100" mass="10875">MLKIDLDIELEPLLTVTLGGQEYVVTDIRPQDAMDMSQLTGSDIVKLQELLAKVTGAPAETVGALGLRKTRKLIDAILTAIEEEAKAEAEKAKKGQEVRE</sequence>
<dbReference type="AlphaFoldDB" id="A0A6M3JY23"/>
<protein>
    <recommendedName>
        <fullName evidence="2">Tail assembly chaperone</fullName>
    </recommendedName>
</protein>
<proteinExistence type="predicted"/>
<reference evidence="1" key="1">
    <citation type="submission" date="2020-03" db="EMBL/GenBank/DDBJ databases">
        <title>The deep terrestrial virosphere.</title>
        <authorList>
            <person name="Holmfeldt K."/>
            <person name="Nilsson E."/>
            <person name="Simone D."/>
            <person name="Lopez-Fernandez M."/>
            <person name="Wu X."/>
            <person name="de Brujin I."/>
            <person name="Lundin D."/>
            <person name="Andersson A."/>
            <person name="Bertilsson S."/>
            <person name="Dopson M."/>
        </authorList>
    </citation>
    <scope>NUCLEOTIDE SEQUENCE</scope>
    <source>
        <strain evidence="1">MM415A02041</strain>
    </source>
</reference>
<accession>A0A6M3JY23</accession>
<organism evidence="1">
    <name type="scientific">viral metagenome</name>
    <dbReference type="NCBI Taxonomy" id="1070528"/>
    <lineage>
        <taxon>unclassified sequences</taxon>
        <taxon>metagenomes</taxon>
        <taxon>organismal metagenomes</taxon>
    </lineage>
</organism>
<name>A0A6M3JY23_9ZZZZ</name>
<evidence type="ECO:0000313" key="1">
    <source>
        <dbReference type="EMBL" id="QJA74348.1"/>
    </source>
</evidence>
<dbReference type="EMBL" id="MT142092">
    <property type="protein sequence ID" value="QJA74348.1"/>
    <property type="molecule type" value="Genomic_DNA"/>
</dbReference>
<gene>
    <name evidence="1" type="ORF">MM415A02041_0006</name>
</gene>
<evidence type="ECO:0008006" key="2">
    <source>
        <dbReference type="Google" id="ProtNLM"/>
    </source>
</evidence>